<feature type="domain" description="Putative zinc-finger" evidence="2">
    <location>
        <begin position="4"/>
        <end position="38"/>
    </location>
</feature>
<protein>
    <submittedName>
        <fullName evidence="3">Zf-HC2 domain-containing protein</fullName>
    </submittedName>
</protein>
<evidence type="ECO:0000313" key="4">
    <source>
        <dbReference type="Proteomes" id="UP000664332"/>
    </source>
</evidence>
<organism evidence="3 4">
    <name type="scientific">Corynebacterium mendelii</name>
    <dbReference type="NCBI Taxonomy" id="2765362"/>
    <lineage>
        <taxon>Bacteria</taxon>
        <taxon>Bacillati</taxon>
        <taxon>Actinomycetota</taxon>
        <taxon>Actinomycetes</taxon>
        <taxon>Mycobacteriales</taxon>
        <taxon>Corynebacteriaceae</taxon>
        <taxon>Corynebacterium</taxon>
    </lineage>
</organism>
<keyword evidence="1" id="KW-0812">Transmembrane</keyword>
<dbReference type="RefSeq" id="WP_377769045.1">
    <property type="nucleotide sequence ID" value="NZ_JBHUKW010000003.1"/>
</dbReference>
<evidence type="ECO:0000313" key="3">
    <source>
        <dbReference type="EMBL" id="MBN9644725.1"/>
    </source>
</evidence>
<dbReference type="AlphaFoldDB" id="A0A939E0K0"/>
<keyword evidence="4" id="KW-1185">Reference proteome</keyword>
<feature type="transmembrane region" description="Helical" evidence="1">
    <location>
        <begin position="202"/>
        <end position="221"/>
    </location>
</feature>
<name>A0A939E0K0_9CORY</name>
<evidence type="ECO:0000256" key="1">
    <source>
        <dbReference type="SAM" id="Phobius"/>
    </source>
</evidence>
<reference evidence="3" key="1">
    <citation type="submission" date="2021-03" db="EMBL/GenBank/DDBJ databases">
        <authorList>
            <person name="Sun Q."/>
        </authorList>
    </citation>
    <scope>NUCLEOTIDE SEQUENCE</scope>
    <source>
        <strain evidence="3">CCM 8862</strain>
    </source>
</reference>
<gene>
    <name evidence="3" type="ORF">JZY06_08910</name>
</gene>
<feature type="transmembrane region" description="Helical" evidence="1">
    <location>
        <begin position="141"/>
        <end position="162"/>
    </location>
</feature>
<sequence length="242" mass="25116">MIDCVAVQKALSARLDGEQTGVDDDVVDAHVSACADCRRFYDRAAALKRQLTFSSDQSTQQLVAPPDLSQAILAGLESQQRRLSSRRALASMVSRAALVAAGVLCAVWAVVLLSGTTGIVAPPGAPESGQIVPDGSGATGFSSPLMVDAAAVRLALAVGMFFAAWQPRLGAGMLLVIGPFTAFSIGFTARDVVLGFASATDVFGLLLLVSCCVLLGWAWLADANGLSAVHRFWRGATARPAP</sequence>
<dbReference type="Pfam" id="PF13490">
    <property type="entry name" value="zf-HC2"/>
    <property type="match status" value="1"/>
</dbReference>
<dbReference type="Proteomes" id="UP000664332">
    <property type="component" value="Unassembled WGS sequence"/>
</dbReference>
<proteinExistence type="predicted"/>
<feature type="transmembrane region" description="Helical" evidence="1">
    <location>
        <begin position="169"/>
        <end position="190"/>
    </location>
</feature>
<evidence type="ECO:0000259" key="2">
    <source>
        <dbReference type="Pfam" id="PF13490"/>
    </source>
</evidence>
<feature type="transmembrane region" description="Helical" evidence="1">
    <location>
        <begin position="96"/>
        <end position="121"/>
    </location>
</feature>
<keyword evidence="1" id="KW-1133">Transmembrane helix</keyword>
<accession>A0A939E0K0</accession>
<dbReference type="EMBL" id="JAFLEQ010000016">
    <property type="protein sequence ID" value="MBN9644725.1"/>
    <property type="molecule type" value="Genomic_DNA"/>
</dbReference>
<comment type="caution">
    <text evidence="3">The sequence shown here is derived from an EMBL/GenBank/DDBJ whole genome shotgun (WGS) entry which is preliminary data.</text>
</comment>
<dbReference type="InterPro" id="IPR027383">
    <property type="entry name" value="Znf_put"/>
</dbReference>
<keyword evidence="1" id="KW-0472">Membrane</keyword>